<keyword evidence="3" id="KW-1185">Reference proteome</keyword>
<dbReference type="AlphaFoldDB" id="A0AAW0R6N9"/>
<proteinExistence type="predicted"/>
<name>A0AAW0R6N9_9PEZI</name>
<accession>A0AAW0R6N9</accession>
<dbReference type="EMBL" id="JAQQWP010000002">
    <property type="protein sequence ID" value="KAK8129475.1"/>
    <property type="molecule type" value="Genomic_DNA"/>
</dbReference>
<organism evidence="2 3">
    <name type="scientific">Apiospora kogelbergensis</name>
    <dbReference type="NCBI Taxonomy" id="1337665"/>
    <lineage>
        <taxon>Eukaryota</taxon>
        <taxon>Fungi</taxon>
        <taxon>Dikarya</taxon>
        <taxon>Ascomycota</taxon>
        <taxon>Pezizomycotina</taxon>
        <taxon>Sordariomycetes</taxon>
        <taxon>Xylariomycetidae</taxon>
        <taxon>Amphisphaeriales</taxon>
        <taxon>Apiosporaceae</taxon>
        <taxon>Apiospora</taxon>
    </lineage>
</organism>
<feature type="compositionally biased region" description="Polar residues" evidence="1">
    <location>
        <begin position="1"/>
        <end position="20"/>
    </location>
</feature>
<comment type="caution">
    <text evidence="2">The sequence shown here is derived from an EMBL/GenBank/DDBJ whole genome shotgun (WGS) entry which is preliminary data.</text>
</comment>
<feature type="region of interest" description="Disordered" evidence="1">
    <location>
        <begin position="1"/>
        <end position="26"/>
    </location>
</feature>
<evidence type="ECO:0000256" key="1">
    <source>
        <dbReference type="SAM" id="MobiDB-lite"/>
    </source>
</evidence>
<gene>
    <name evidence="2" type="ORF">PG999_001855</name>
</gene>
<sequence length="151" mass="16935">MPSFSQRPNLTLASNNNQEPGTHERAQTYDWDRNVKAANARLKSAGLEHLPIDKVGRVIEGRKTISIYNVDKNGVQYFITYDGPNVYARIPQLYMKDSLIYQLAALYIGMMNNIAHPEDVNLETQYHGMKDGGIAIHIYPKASAIAKKALS</sequence>
<dbReference type="Proteomes" id="UP001392437">
    <property type="component" value="Unassembled WGS sequence"/>
</dbReference>
<evidence type="ECO:0000313" key="2">
    <source>
        <dbReference type="EMBL" id="KAK8129475.1"/>
    </source>
</evidence>
<evidence type="ECO:0000313" key="3">
    <source>
        <dbReference type="Proteomes" id="UP001392437"/>
    </source>
</evidence>
<protein>
    <submittedName>
        <fullName evidence="2">Uncharacterized protein</fullName>
    </submittedName>
</protein>
<reference evidence="2 3" key="1">
    <citation type="submission" date="2023-01" db="EMBL/GenBank/DDBJ databases">
        <title>Analysis of 21 Apiospora genomes using comparative genomics revels a genus with tremendous synthesis potential of carbohydrate active enzymes and secondary metabolites.</title>
        <authorList>
            <person name="Sorensen T."/>
        </authorList>
    </citation>
    <scope>NUCLEOTIDE SEQUENCE [LARGE SCALE GENOMIC DNA]</scope>
    <source>
        <strain evidence="2 3">CBS 117206</strain>
    </source>
</reference>